<protein>
    <submittedName>
        <fullName evidence="1">Tail tube protein</fullName>
    </submittedName>
</protein>
<organism evidence="1">
    <name type="scientific">Siphoviridae sp. ctcK97</name>
    <dbReference type="NCBI Taxonomy" id="2825571"/>
    <lineage>
        <taxon>Viruses</taxon>
        <taxon>Duplodnaviria</taxon>
        <taxon>Heunggongvirae</taxon>
        <taxon>Uroviricota</taxon>
        <taxon>Caudoviricetes</taxon>
    </lineage>
</organism>
<evidence type="ECO:0000313" key="1">
    <source>
        <dbReference type="EMBL" id="DAF91585.1"/>
    </source>
</evidence>
<name>A0A8S5UAS8_9CAUD</name>
<dbReference type="EMBL" id="BK016058">
    <property type="protein sequence ID" value="DAF91585.1"/>
    <property type="molecule type" value="Genomic_DNA"/>
</dbReference>
<proteinExistence type="predicted"/>
<accession>A0A8S5UAS8</accession>
<reference evidence="1" key="1">
    <citation type="journal article" date="2021" name="Proc. Natl. Acad. Sci. U.S.A.">
        <title>A Catalog of Tens of Thousands of Viruses from Human Metagenomes Reveals Hidden Associations with Chronic Diseases.</title>
        <authorList>
            <person name="Tisza M.J."/>
            <person name="Buck C.B."/>
        </authorList>
    </citation>
    <scope>NUCLEOTIDE SEQUENCE</scope>
    <source>
        <strain evidence="1">CtcK97</strain>
    </source>
</reference>
<sequence>MAQIKWDEEGSHFYHTGVNKGVLFPFDNAQNRYGTGVAWNGLKTVTETPEGDESSDIYADNLKYLTLMSAPSFKFTIEAYTYPDEFAICDGTAQLVKGVNLGQQPRTRFAFSYCTKLGNDTKGDAYGELLHIIYGATAAPSERAYNTVSDSPEAISFSWECSTVPVQVDGFQPVSVVTVDSSKLDAAKYKKLTDKLYGVGAGAGTPGTPTLVMPNELRTILA</sequence>